<name>A0ABZ0SEF5_9GAMM</name>
<dbReference type="Proteomes" id="UP001432180">
    <property type="component" value="Chromosome"/>
</dbReference>
<evidence type="ECO:0000313" key="1">
    <source>
        <dbReference type="EMBL" id="WPL18492.1"/>
    </source>
</evidence>
<reference evidence="1 2" key="1">
    <citation type="journal article" date="2023" name="Microorganisms">
        <title>Thiorhodovibrio frisius and Trv. litoralis spp. nov., Two Novel Members from a Clade of Fastidious Purple Sulfur Bacteria That Exhibit Unique Red-Shifted Light-Harvesting Capabilities.</title>
        <authorList>
            <person name="Methner A."/>
            <person name="Kuzyk S.B."/>
            <person name="Petersen J."/>
            <person name="Bauer S."/>
            <person name="Brinkmann H."/>
            <person name="Sichau K."/>
            <person name="Wanner G."/>
            <person name="Wolf J."/>
            <person name="Neumann-Schaal M."/>
            <person name="Henke P."/>
            <person name="Tank M."/>
            <person name="Sproer C."/>
            <person name="Bunk B."/>
            <person name="Overmann J."/>
        </authorList>
    </citation>
    <scope>NUCLEOTIDE SEQUENCE [LARGE SCALE GENOMIC DNA]</scope>
    <source>
        <strain evidence="1 2">DSM 6702</strain>
    </source>
</reference>
<protein>
    <recommendedName>
        <fullName evidence="3">SPOR domain-containing protein</fullName>
    </recommendedName>
</protein>
<evidence type="ECO:0000313" key="2">
    <source>
        <dbReference type="Proteomes" id="UP001432180"/>
    </source>
</evidence>
<organism evidence="1 2">
    <name type="scientific">Thiorhodovibrio winogradskyi</name>
    <dbReference type="NCBI Taxonomy" id="77007"/>
    <lineage>
        <taxon>Bacteria</taxon>
        <taxon>Pseudomonadati</taxon>
        <taxon>Pseudomonadota</taxon>
        <taxon>Gammaproteobacteria</taxon>
        <taxon>Chromatiales</taxon>
        <taxon>Chromatiaceae</taxon>
        <taxon>Thiorhodovibrio</taxon>
    </lineage>
</organism>
<accession>A0ABZ0SEF5</accession>
<proteinExistence type="predicted"/>
<dbReference type="RefSeq" id="WP_328984252.1">
    <property type="nucleotide sequence ID" value="NZ_CP121472.1"/>
</dbReference>
<keyword evidence="2" id="KW-1185">Reference proteome</keyword>
<gene>
    <name evidence="1" type="ORF">Thiowin_03565</name>
</gene>
<sequence length="129" mass="14098">MPALPKIRFDQDHQPWLLLVLTLLITLAPFASSRASDPGWFVILGSLPETQAGLNEANLLAGTIERNFPSERLIVSETAFYRGLTPGLYVVMLGPYQSAAAAQQELTTSGLKELVPDAYVKQASERVLD</sequence>
<dbReference type="EMBL" id="CP121472">
    <property type="protein sequence ID" value="WPL18492.1"/>
    <property type="molecule type" value="Genomic_DNA"/>
</dbReference>
<evidence type="ECO:0008006" key="3">
    <source>
        <dbReference type="Google" id="ProtNLM"/>
    </source>
</evidence>